<dbReference type="AlphaFoldDB" id="A0AAD4HYN1"/>
<sequence>MVAGKIPTDIVGARLATLIDVLVNVVEDKEPVAIVRSREPVQYVRHHSLEIFLAMQYSVPTPLRNLAFRYPSCIASKALPQPVLRSAIQPEDRAENGLVSSGEVGRQLCLPDPTKPVEDKYSSLGLSCATSREKALFELCGS</sequence>
<name>A0AAD4HYN1_9PEZI</name>
<evidence type="ECO:0000313" key="2">
    <source>
        <dbReference type="Proteomes" id="UP001197093"/>
    </source>
</evidence>
<protein>
    <submittedName>
        <fullName evidence="1">Uncharacterized protein</fullName>
    </submittedName>
</protein>
<proteinExistence type="predicted"/>
<comment type="caution">
    <text evidence="1">The sequence shown here is derived from an EMBL/GenBank/DDBJ whole genome shotgun (WGS) entry which is preliminary data.</text>
</comment>
<dbReference type="EMBL" id="JAHCVI010000004">
    <property type="protein sequence ID" value="KAG7285843.1"/>
    <property type="molecule type" value="Genomic_DNA"/>
</dbReference>
<accession>A0AAD4HYN1</accession>
<dbReference type="Proteomes" id="UP001197093">
    <property type="component" value="Unassembled WGS sequence"/>
</dbReference>
<gene>
    <name evidence="1" type="ORF">NEMBOFW57_008137</name>
</gene>
<keyword evidence="2" id="KW-1185">Reference proteome</keyword>
<evidence type="ECO:0000313" key="1">
    <source>
        <dbReference type="EMBL" id="KAG7285843.1"/>
    </source>
</evidence>
<reference evidence="1" key="1">
    <citation type="submission" date="2023-02" db="EMBL/GenBank/DDBJ databases">
        <authorList>
            <person name="Palmer J.M."/>
        </authorList>
    </citation>
    <scope>NUCLEOTIDE SEQUENCE</scope>
    <source>
        <strain evidence="1">FW57</strain>
    </source>
</reference>
<organism evidence="1 2">
    <name type="scientific">Staphylotrichum longicolle</name>
    <dbReference type="NCBI Taxonomy" id="669026"/>
    <lineage>
        <taxon>Eukaryota</taxon>
        <taxon>Fungi</taxon>
        <taxon>Dikarya</taxon>
        <taxon>Ascomycota</taxon>
        <taxon>Pezizomycotina</taxon>
        <taxon>Sordariomycetes</taxon>
        <taxon>Sordariomycetidae</taxon>
        <taxon>Sordariales</taxon>
        <taxon>Chaetomiaceae</taxon>
        <taxon>Staphylotrichum</taxon>
    </lineage>
</organism>